<dbReference type="Proteomes" id="UP001305414">
    <property type="component" value="Unassembled WGS sequence"/>
</dbReference>
<gene>
    <name evidence="2" type="ORF">RRF57_002077</name>
</gene>
<feature type="compositionally biased region" description="Pro residues" evidence="1">
    <location>
        <begin position="1"/>
        <end position="10"/>
    </location>
</feature>
<name>A0AAN7Z248_9PEZI</name>
<proteinExistence type="predicted"/>
<comment type="caution">
    <text evidence="2">The sequence shown here is derived from an EMBL/GenBank/DDBJ whole genome shotgun (WGS) entry which is preliminary data.</text>
</comment>
<dbReference type="AlphaFoldDB" id="A0AAN7Z248"/>
<accession>A0AAN7Z248</accession>
<evidence type="ECO:0000256" key="1">
    <source>
        <dbReference type="SAM" id="MobiDB-lite"/>
    </source>
</evidence>
<evidence type="ECO:0000313" key="3">
    <source>
        <dbReference type="Proteomes" id="UP001305414"/>
    </source>
</evidence>
<organism evidence="2 3">
    <name type="scientific">Xylaria bambusicola</name>
    <dbReference type="NCBI Taxonomy" id="326684"/>
    <lineage>
        <taxon>Eukaryota</taxon>
        <taxon>Fungi</taxon>
        <taxon>Dikarya</taxon>
        <taxon>Ascomycota</taxon>
        <taxon>Pezizomycotina</taxon>
        <taxon>Sordariomycetes</taxon>
        <taxon>Xylariomycetidae</taxon>
        <taxon>Xylariales</taxon>
        <taxon>Xylariaceae</taxon>
        <taxon>Xylaria</taxon>
    </lineage>
</organism>
<sequence>MDRPMAPPFYPGNHDSSQPSDTLSQPSTTPSTASDSSEHRVVVLEDSLPPVMNGVRPSEPAYAEESAIPKVKLPPHPRPGTPRQEFSPRRTTVHHSPTGGPDNLIDFGRIVVDGQKEKQRRNTS</sequence>
<evidence type="ECO:0000313" key="2">
    <source>
        <dbReference type="EMBL" id="KAK5626362.1"/>
    </source>
</evidence>
<feature type="region of interest" description="Disordered" evidence="1">
    <location>
        <begin position="1"/>
        <end position="124"/>
    </location>
</feature>
<protein>
    <submittedName>
        <fullName evidence="2">Uncharacterized protein</fullName>
    </submittedName>
</protein>
<keyword evidence="3" id="KW-1185">Reference proteome</keyword>
<feature type="compositionally biased region" description="Low complexity" evidence="1">
    <location>
        <begin position="15"/>
        <end position="35"/>
    </location>
</feature>
<dbReference type="EMBL" id="JAWHQM010000003">
    <property type="protein sequence ID" value="KAK5626362.1"/>
    <property type="molecule type" value="Genomic_DNA"/>
</dbReference>
<reference evidence="2 3" key="1">
    <citation type="submission" date="2023-10" db="EMBL/GenBank/DDBJ databases">
        <title>Draft genome sequence of Xylaria bambusicola isolate GMP-LS, the root and basal stem rot pathogen of sugarcane in Indonesia.</title>
        <authorList>
            <person name="Selvaraj P."/>
            <person name="Muralishankar V."/>
            <person name="Muruganantham S."/>
            <person name="Sp S."/>
            <person name="Haryani S."/>
            <person name="Lau K.J.X."/>
            <person name="Naqvi N.I."/>
        </authorList>
    </citation>
    <scope>NUCLEOTIDE SEQUENCE [LARGE SCALE GENOMIC DNA]</scope>
    <source>
        <strain evidence="2">GMP-LS</strain>
    </source>
</reference>